<dbReference type="SMART" id="SM00494">
    <property type="entry name" value="ChtBD2"/>
    <property type="match status" value="3"/>
</dbReference>
<keyword evidence="1" id="KW-0147">Chitin-binding</keyword>
<gene>
    <name evidence="8" type="ORF">QYM36_003841</name>
</gene>
<reference evidence="8" key="1">
    <citation type="submission" date="2023-07" db="EMBL/GenBank/DDBJ databases">
        <title>Chromosome-level genome assembly of Artemia franciscana.</title>
        <authorList>
            <person name="Jo E."/>
        </authorList>
    </citation>
    <scope>NUCLEOTIDE SEQUENCE</scope>
    <source>
        <tissue evidence="8">Whole body</tissue>
    </source>
</reference>
<keyword evidence="3" id="KW-0677">Repeat</keyword>
<dbReference type="EMBL" id="JAVRJZ010000006">
    <property type="protein sequence ID" value="KAK2721672.1"/>
    <property type="molecule type" value="Genomic_DNA"/>
</dbReference>
<dbReference type="Proteomes" id="UP001187531">
    <property type="component" value="Unassembled WGS sequence"/>
</dbReference>
<dbReference type="InterPro" id="IPR002557">
    <property type="entry name" value="Chitin-bd_dom"/>
</dbReference>
<dbReference type="PANTHER" id="PTHR23301">
    <property type="entry name" value="CHITIN BINDING PERITROPHIN-A"/>
    <property type="match status" value="1"/>
</dbReference>
<comment type="caution">
    <text evidence="8">The sequence shown here is derived from an EMBL/GenBank/DDBJ whole genome shotgun (WGS) entry which is preliminary data.</text>
</comment>
<proteinExistence type="predicted"/>
<dbReference type="Gene3D" id="2.170.140.10">
    <property type="entry name" value="Chitin binding domain"/>
    <property type="match status" value="3"/>
</dbReference>
<dbReference type="SUPFAM" id="SSF57625">
    <property type="entry name" value="Invertebrate chitin-binding proteins"/>
    <property type="match status" value="3"/>
</dbReference>
<dbReference type="GO" id="GO:0005576">
    <property type="term" value="C:extracellular region"/>
    <property type="evidence" value="ECO:0007669"/>
    <property type="project" value="InterPro"/>
</dbReference>
<dbReference type="AlphaFoldDB" id="A0AA88IGU9"/>
<evidence type="ECO:0000256" key="2">
    <source>
        <dbReference type="ARBA" id="ARBA00022729"/>
    </source>
</evidence>
<dbReference type="PROSITE" id="PS50940">
    <property type="entry name" value="CHIT_BIND_II"/>
    <property type="match status" value="3"/>
</dbReference>
<evidence type="ECO:0000313" key="8">
    <source>
        <dbReference type="EMBL" id="KAK2721672.1"/>
    </source>
</evidence>
<dbReference type="InterPro" id="IPR051940">
    <property type="entry name" value="Chitin_bind-dev_reg"/>
</dbReference>
<accession>A0AA88IGU9</accession>
<feature type="chain" id="PRO_5041656110" description="Chitin-binding type-2 domain-containing protein" evidence="6">
    <location>
        <begin position="22"/>
        <end position="230"/>
    </location>
</feature>
<keyword evidence="2 6" id="KW-0732">Signal</keyword>
<dbReference type="InterPro" id="IPR036508">
    <property type="entry name" value="Chitin-bd_dom_sf"/>
</dbReference>
<evidence type="ECO:0000256" key="1">
    <source>
        <dbReference type="ARBA" id="ARBA00022669"/>
    </source>
</evidence>
<name>A0AA88IGU9_ARTSF</name>
<feature type="signal peptide" evidence="6">
    <location>
        <begin position="1"/>
        <end position="21"/>
    </location>
</feature>
<evidence type="ECO:0000256" key="6">
    <source>
        <dbReference type="SAM" id="SignalP"/>
    </source>
</evidence>
<evidence type="ECO:0000313" key="9">
    <source>
        <dbReference type="Proteomes" id="UP001187531"/>
    </source>
</evidence>
<feature type="domain" description="Chitin-binding type-2" evidence="7">
    <location>
        <begin position="25"/>
        <end position="82"/>
    </location>
</feature>
<evidence type="ECO:0000256" key="3">
    <source>
        <dbReference type="ARBA" id="ARBA00022737"/>
    </source>
</evidence>
<evidence type="ECO:0000256" key="5">
    <source>
        <dbReference type="ARBA" id="ARBA00023180"/>
    </source>
</evidence>
<sequence length="230" mass="25973">MYWELSSFLICLSFQVWNVGGKRSDGTCKKRPFTYTMADVKQCDKYWRCANGVLTPELCPDGLVYDYVSQSCHMPQRINCKGRMALQDPEPSELCPRRNGRFPVDNSCEQYISCEDGEGKIVTCPTNLIYDPKQGVCEFPDMANRTGCLAEELLGFTCPYGGGDDAVLPHGDHARIPKPNDCRGFYMCLKSGHPRLGGCQFGLVYNPLIQRCDNPEKVEGCEDYYKPKRD</sequence>
<organism evidence="8 9">
    <name type="scientific">Artemia franciscana</name>
    <name type="common">Brine shrimp</name>
    <name type="synonym">Artemia sanfranciscana</name>
    <dbReference type="NCBI Taxonomy" id="6661"/>
    <lineage>
        <taxon>Eukaryota</taxon>
        <taxon>Metazoa</taxon>
        <taxon>Ecdysozoa</taxon>
        <taxon>Arthropoda</taxon>
        <taxon>Crustacea</taxon>
        <taxon>Branchiopoda</taxon>
        <taxon>Anostraca</taxon>
        <taxon>Artemiidae</taxon>
        <taxon>Artemia</taxon>
    </lineage>
</organism>
<dbReference type="Pfam" id="PF01607">
    <property type="entry name" value="CBM_14"/>
    <property type="match status" value="3"/>
</dbReference>
<keyword evidence="9" id="KW-1185">Reference proteome</keyword>
<keyword evidence="5" id="KW-0325">Glycoprotein</keyword>
<keyword evidence="4" id="KW-1015">Disulfide bond</keyword>
<protein>
    <recommendedName>
        <fullName evidence="7">Chitin-binding type-2 domain-containing protein</fullName>
    </recommendedName>
</protein>
<feature type="domain" description="Chitin-binding type-2" evidence="7">
    <location>
        <begin position="92"/>
        <end position="150"/>
    </location>
</feature>
<evidence type="ECO:0000259" key="7">
    <source>
        <dbReference type="PROSITE" id="PS50940"/>
    </source>
</evidence>
<dbReference type="PANTHER" id="PTHR23301:SF110">
    <property type="entry name" value="LD43683P-RELATED"/>
    <property type="match status" value="1"/>
</dbReference>
<dbReference type="GO" id="GO:0008061">
    <property type="term" value="F:chitin binding"/>
    <property type="evidence" value="ECO:0007669"/>
    <property type="project" value="UniProtKB-KW"/>
</dbReference>
<feature type="domain" description="Chitin-binding type-2" evidence="7">
    <location>
        <begin position="155"/>
        <end position="223"/>
    </location>
</feature>
<evidence type="ECO:0000256" key="4">
    <source>
        <dbReference type="ARBA" id="ARBA00023157"/>
    </source>
</evidence>